<feature type="binding site" evidence="4">
    <location>
        <position position="324"/>
    </location>
    <ligand>
        <name>Zn(2+)</name>
        <dbReference type="ChEBI" id="CHEBI:29105"/>
        <label>2</label>
    </ligand>
</feature>
<feature type="binding site" evidence="4">
    <location>
        <position position="323"/>
    </location>
    <ligand>
        <name>Zn(2+)</name>
        <dbReference type="ChEBI" id="CHEBI:29105"/>
        <label>2</label>
    </ligand>
</feature>
<comment type="similarity">
    <text evidence="5">Belongs to the alkaline phosphatase family.</text>
</comment>
<dbReference type="Gene3D" id="3.40.720.10">
    <property type="entry name" value="Alkaline Phosphatase, subunit A"/>
    <property type="match status" value="2"/>
</dbReference>
<evidence type="ECO:0000313" key="9">
    <source>
        <dbReference type="Proteomes" id="UP000271162"/>
    </source>
</evidence>
<dbReference type="Pfam" id="PF00245">
    <property type="entry name" value="Alk_phosphatase"/>
    <property type="match status" value="2"/>
</dbReference>
<dbReference type="SMART" id="SM00098">
    <property type="entry name" value="alkPPc"/>
    <property type="match status" value="1"/>
</dbReference>
<reference evidence="10" key="1">
    <citation type="submission" date="2017-02" db="UniProtKB">
        <authorList>
            <consortium name="WormBaseParasite"/>
        </authorList>
    </citation>
    <scope>IDENTIFICATION</scope>
</reference>
<comment type="cofactor">
    <cofactor evidence="4">
        <name>Mg(2+)</name>
        <dbReference type="ChEBI" id="CHEBI:18420"/>
    </cofactor>
    <text evidence="4">Binds 1 Mg(2+) ion.</text>
</comment>
<accession>A0A0N4Y5J2</accession>
<keyword evidence="4" id="KW-0460">Magnesium</keyword>
<reference evidence="8 9" key="2">
    <citation type="submission" date="2018-11" db="EMBL/GenBank/DDBJ databases">
        <authorList>
            <consortium name="Pathogen Informatics"/>
        </authorList>
    </citation>
    <scope>NUCLEOTIDE SEQUENCE [LARGE SCALE GENOMIC DNA]</scope>
</reference>
<keyword evidence="6" id="KW-1133">Transmembrane helix</keyword>
<dbReference type="OMA" id="GENQAHC"/>
<feature type="binding site" evidence="4">
    <location>
        <position position="286"/>
    </location>
    <ligand>
        <name>Zn(2+)</name>
        <dbReference type="ChEBI" id="CHEBI:29105"/>
        <label>2</label>
    </ligand>
</feature>
<dbReference type="PRINTS" id="PR00113">
    <property type="entry name" value="ALKPHPHTASE"/>
</dbReference>
<feature type="binding site" evidence="4">
    <location>
        <position position="395"/>
    </location>
    <ligand>
        <name>Zn(2+)</name>
        <dbReference type="ChEBI" id="CHEBI:29105"/>
        <label>2</label>
    </ligand>
</feature>
<dbReference type="CDD" id="cd16012">
    <property type="entry name" value="ALP"/>
    <property type="match status" value="1"/>
</dbReference>
<keyword evidence="2" id="KW-0597">Phosphoprotein</keyword>
<feature type="signal peptide" evidence="7">
    <location>
        <begin position="1"/>
        <end position="28"/>
    </location>
</feature>
<protein>
    <recommendedName>
        <fullName evidence="1">alkaline phosphatase</fullName>
        <ecNumber evidence="1">3.1.3.1</ecNumber>
    </recommendedName>
</protein>
<feature type="transmembrane region" description="Helical" evidence="6">
    <location>
        <begin position="463"/>
        <end position="489"/>
    </location>
</feature>
<dbReference type="PANTHER" id="PTHR11596">
    <property type="entry name" value="ALKALINE PHOSPHATASE"/>
    <property type="match status" value="1"/>
</dbReference>
<evidence type="ECO:0000256" key="3">
    <source>
        <dbReference type="PIRSR" id="PIRSR601952-1"/>
    </source>
</evidence>
<dbReference type="EC" id="3.1.3.1" evidence="1"/>
<dbReference type="STRING" id="27835.A0A0N4Y5J2"/>
<gene>
    <name evidence="8" type="ORF">NBR_LOCUS11271</name>
</gene>
<dbReference type="AlphaFoldDB" id="A0A0N4Y5J2"/>
<feature type="binding site" evidence="4">
    <location>
        <position position="77"/>
    </location>
    <ligand>
        <name>Zn(2+)</name>
        <dbReference type="ChEBI" id="CHEBI:29105"/>
        <label>2</label>
    </ligand>
</feature>
<organism evidence="10">
    <name type="scientific">Nippostrongylus brasiliensis</name>
    <name type="common">Rat hookworm</name>
    <dbReference type="NCBI Taxonomy" id="27835"/>
    <lineage>
        <taxon>Eukaryota</taxon>
        <taxon>Metazoa</taxon>
        <taxon>Ecdysozoa</taxon>
        <taxon>Nematoda</taxon>
        <taxon>Chromadorea</taxon>
        <taxon>Rhabditida</taxon>
        <taxon>Rhabditina</taxon>
        <taxon>Rhabditomorpha</taxon>
        <taxon>Strongyloidea</taxon>
        <taxon>Heligmosomidae</taxon>
        <taxon>Nippostrongylus</taxon>
    </lineage>
</organism>
<keyword evidence="4" id="KW-0862">Zinc</keyword>
<dbReference type="WBParaSite" id="NBR_0001127001-mRNA-1">
    <property type="protein sequence ID" value="NBR_0001127001-mRNA-1"/>
    <property type="gene ID" value="NBR_0001127001"/>
</dbReference>
<feature type="binding site" evidence="4">
    <location>
        <position position="77"/>
    </location>
    <ligand>
        <name>Mg(2+)</name>
        <dbReference type="ChEBI" id="CHEBI:18420"/>
    </ligand>
</feature>
<feature type="chain" id="PRO_5043125212" description="alkaline phosphatase" evidence="7">
    <location>
        <begin position="29"/>
        <end position="506"/>
    </location>
</feature>
<keyword evidence="7" id="KW-0732">Signal</keyword>
<feature type="active site" description="Phosphoserine intermediate" evidence="3">
    <location>
        <position position="127"/>
    </location>
</feature>
<dbReference type="PANTHER" id="PTHR11596:SF5">
    <property type="entry name" value="ALKALINE PHOSPHATASE"/>
    <property type="match status" value="1"/>
</dbReference>
<dbReference type="EMBL" id="UYSL01020492">
    <property type="protein sequence ID" value="VDL74860.1"/>
    <property type="molecule type" value="Genomic_DNA"/>
</dbReference>
<dbReference type="GO" id="GO:0004035">
    <property type="term" value="F:alkaline phosphatase activity"/>
    <property type="evidence" value="ECO:0007669"/>
    <property type="project" value="UniProtKB-EC"/>
</dbReference>
<evidence type="ECO:0000256" key="4">
    <source>
        <dbReference type="PIRSR" id="PIRSR601952-2"/>
    </source>
</evidence>
<dbReference type="InterPro" id="IPR001952">
    <property type="entry name" value="Alkaline_phosphatase"/>
</dbReference>
<name>A0A0N4Y5J2_NIPBR</name>
<evidence type="ECO:0000256" key="1">
    <source>
        <dbReference type="ARBA" id="ARBA00012647"/>
    </source>
</evidence>
<feature type="binding site" evidence="4">
    <location>
        <position position="177"/>
    </location>
    <ligand>
        <name>Mg(2+)</name>
        <dbReference type="ChEBI" id="CHEBI:18420"/>
    </ligand>
</feature>
<dbReference type="Proteomes" id="UP000271162">
    <property type="component" value="Unassembled WGS sequence"/>
</dbReference>
<keyword evidence="4" id="KW-0479">Metal-binding</keyword>
<sequence>MTSFTPAAAMRWGQLLGVLCQLFVSTSGDGLDGNKDTIGNPEFLNRIASDRIKRKLHDNNFVYKGGRPKNVILFIGDGMGIAAVTSYRIMKNMKNKIPYLHKPVFFETFAYAGLTKTNSFDHHVTDSAASAVALVTGRKVDSATLGLLPGLGLNCSESEIDHIQDGIGDLAIQKGTTPSHQGSEGVPRNFEYDGNSDVVQGKCKNDISSQILRRPASEFTVLMGGGSSFFMSKKRGGLRNDGKDIDIEWQRLGGRRKVLRSSDDLKKYNPVKGEKVLGGLIDMGEHTNQMNLVLGEMEDFEEAIRTAREMTDRSETLILVTADHAHAFTLPGYLNVNQSLLENFDDPGGDSVVPAMFFATGPGYRGGFAKSQINGNLNDLHYRQPSAIKMKFGYHGGEDVGIWADGPYAHLFSGTIENTEVAYTIKYLLCLGRTEDTVCGSKEHNYSKLQDLLGLLNSIDPPVFAVIVVLVCAAITITCIFIVILIACISKTGKNGRDEESSGSYE</sequence>
<evidence type="ECO:0000256" key="5">
    <source>
        <dbReference type="RuleBase" id="RU003946"/>
    </source>
</evidence>
<keyword evidence="9" id="KW-1185">Reference proteome</keyword>
<proteinExistence type="inferred from homology"/>
<evidence type="ECO:0000313" key="10">
    <source>
        <dbReference type="WBParaSite" id="NBR_0001127001-mRNA-1"/>
    </source>
</evidence>
<evidence type="ECO:0000313" key="8">
    <source>
        <dbReference type="EMBL" id="VDL74860.1"/>
    </source>
</evidence>
<keyword evidence="6" id="KW-0812">Transmembrane</keyword>
<keyword evidence="6" id="KW-0472">Membrane</keyword>
<evidence type="ECO:0000256" key="7">
    <source>
        <dbReference type="SAM" id="SignalP"/>
    </source>
</evidence>
<comment type="cofactor">
    <cofactor evidence="4">
        <name>Zn(2+)</name>
        <dbReference type="ChEBI" id="CHEBI:29105"/>
    </cofactor>
    <text evidence="4">Binds 2 Zn(2+) ions.</text>
</comment>
<feature type="binding site" evidence="4">
    <location>
        <position position="282"/>
    </location>
    <ligand>
        <name>Zn(2+)</name>
        <dbReference type="ChEBI" id="CHEBI:29105"/>
        <label>2</label>
    </ligand>
</feature>
<evidence type="ECO:0000256" key="2">
    <source>
        <dbReference type="ARBA" id="ARBA00022553"/>
    </source>
</evidence>
<dbReference type="GO" id="GO:0046872">
    <property type="term" value="F:metal ion binding"/>
    <property type="evidence" value="ECO:0007669"/>
    <property type="project" value="UniProtKB-KW"/>
</dbReference>
<dbReference type="SUPFAM" id="SSF53649">
    <property type="entry name" value="Alkaline phosphatase-like"/>
    <property type="match status" value="1"/>
</dbReference>
<evidence type="ECO:0000256" key="6">
    <source>
        <dbReference type="SAM" id="Phobius"/>
    </source>
</evidence>
<dbReference type="InterPro" id="IPR017850">
    <property type="entry name" value="Alkaline_phosphatase_core_sf"/>
</dbReference>